<dbReference type="EMBL" id="LAZR01023070">
    <property type="protein sequence ID" value="KKL79771.1"/>
    <property type="molecule type" value="Genomic_DNA"/>
</dbReference>
<dbReference type="AlphaFoldDB" id="A0A0F9FMQ4"/>
<proteinExistence type="predicted"/>
<gene>
    <name evidence="1" type="ORF">LCGC14_2011510</name>
</gene>
<accession>A0A0F9FMQ4</accession>
<comment type="caution">
    <text evidence="1">The sequence shown here is derived from an EMBL/GenBank/DDBJ whole genome shotgun (WGS) entry which is preliminary data.</text>
</comment>
<sequence length="79" mass="9151">MSEKKKVKVSVLNKVVRKVFKAKTVDEARNLIRECLESSKINEEDKQTMLDEITQITTLEKIHQYISNAILAYEGNRVI</sequence>
<evidence type="ECO:0000313" key="1">
    <source>
        <dbReference type="EMBL" id="KKL79771.1"/>
    </source>
</evidence>
<name>A0A0F9FMQ4_9ZZZZ</name>
<reference evidence="1" key="1">
    <citation type="journal article" date="2015" name="Nature">
        <title>Complex archaea that bridge the gap between prokaryotes and eukaryotes.</title>
        <authorList>
            <person name="Spang A."/>
            <person name="Saw J.H."/>
            <person name="Jorgensen S.L."/>
            <person name="Zaremba-Niedzwiedzka K."/>
            <person name="Martijn J."/>
            <person name="Lind A.E."/>
            <person name="van Eijk R."/>
            <person name="Schleper C."/>
            <person name="Guy L."/>
            <person name="Ettema T.J."/>
        </authorList>
    </citation>
    <scope>NUCLEOTIDE SEQUENCE</scope>
</reference>
<evidence type="ECO:0008006" key="2">
    <source>
        <dbReference type="Google" id="ProtNLM"/>
    </source>
</evidence>
<organism evidence="1">
    <name type="scientific">marine sediment metagenome</name>
    <dbReference type="NCBI Taxonomy" id="412755"/>
    <lineage>
        <taxon>unclassified sequences</taxon>
        <taxon>metagenomes</taxon>
        <taxon>ecological metagenomes</taxon>
    </lineage>
</organism>
<protein>
    <recommendedName>
        <fullName evidence="2">ATP-cone domain-containing protein</fullName>
    </recommendedName>
</protein>